<evidence type="ECO:0000313" key="2">
    <source>
        <dbReference type="Proteomes" id="UP001607151"/>
    </source>
</evidence>
<reference evidence="1 2" key="1">
    <citation type="submission" date="2024-10" db="EMBL/GenBank/DDBJ databases">
        <authorList>
            <person name="Yibar A."/>
            <person name="Saticioglu I.B."/>
            <person name="Duman M."/>
            <person name="Ajmi N."/>
            <person name="Gurler F."/>
            <person name="Ay H."/>
            <person name="Onuk E."/>
            <person name="Guler S."/>
            <person name="Romalde J.L."/>
        </authorList>
    </citation>
    <scope>NUCLEOTIDE SEQUENCE [LARGE SCALE GENOMIC DNA]</scope>
    <source>
        <strain evidence="1 2">14-MA-B</strain>
    </source>
</reference>
<evidence type="ECO:0008006" key="3">
    <source>
        <dbReference type="Google" id="ProtNLM"/>
    </source>
</evidence>
<proteinExistence type="predicted"/>
<gene>
    <name evidence="1" type="ORF">ACGRQ9_17470</name>
</gene>
<dbReference type="Proteomes" id="UP001607151">
    <property type="component" value="Unassembled WGS sequence"/>
</dbReference>
<sequence length="111" mass="12670">MTFVSTPSDELKGTPLEVKDWTFDLLFPFTNELDDEIKTIRFTVPNVGSSELLAEITDDQEREDYMFKVVCGLEKQDLALLSINDYLTLKPRVGDFFLQSGAFFSPMTFKA</sequence>
<name>A0ABW7J3F7_9VIBR</name>
<evidence type="ECO:0000313" key="1">
    <source>
        <dbReference type="EMBL" id="MFH0267238.1"/>
    </source>
</evidence>
<protein>
    <recommendedName>
        <fullName evidence="3">Phage tail assembly protein</fullName>
    </recommendedName>
</protein>
<keyword evidence="2" id="KW-1185">Reference proteome</keyword>
<accession>A0ABW7J3F7</accession>
<dbReference type="EMBL" id="JBIHSN010000003">
    <property type="protein sequence ID" value="MFH0267238.1"/>
    <property type="molecule type" value="Genomic_DNA"/>
</dbReference>
<comment type="caution">
    <text evidence="1">The sequence shown here is derived from an EMBL/GenBank/DDBJ whole genome shotgun (WGS) entry which is preliminary data.</text>
</comment>
<organism evidence="1 2">
    <name type="scientific">Vibrio rumoiensis</name>
    <dbReference type="NCBI Taxonomy" id="76258"/>
    <lineage>
        <taxon>Bacteria</taxon>
        <taxon>Pseudomonadati</taxon>
        <taxon>Pseudomonadota</taxon>
        <taxon>Gammaproteobacteria</taxon>
        <taxon>Vibrionales</taxon>
        <taxon>Vibrionaceae</taxon>
        <taxon>Vibrio</taxon>
    </lineage>
</organism>
<dbReference type="RefSeq" id="WP_394608752.1">
    <property type="nucleotide sequence ID" value="NZ_JBIHSN010000003.1"/>
</dbReference>